<accession>A0A7C9NCJ8</accession>
<comment type="function">
    <text evidence="4">Functions in the N-end rule pathway of protein degradation where it conjugates Leu, Phe and, less efficiently, Met from aminoacyl-tRNAs to the N-termini of proteins containing an N-terminal arginine or lysine.</text>
</comment>
<comment type="catalytic activity">
    <reaction evidence="4">
        <text>N-terminal L-lysyl-[protein] + L-leucyl-tRNA(Leu) = N-terminal L-leucyl-L-lysyl-[protein] + tRNA(Leu) + H(+)</text>
        <dbReference type="Rhea" id="RHEA:12340"/>
        <dbReference type="Rhea" id="RHEA-COMP:9613"/>
        <dbReference type="Rhea" id="RHEA-COMP:9622"/>
        <dbReference type="Rhea" id="RHEA-COMP:12670"/>
        <dbReference type="Rhea" id="RHEA-COMP:12671"/>
        <dbReference type="ChEBI" id="CHEBI:15378"/>
        <dbReference type="ChEBI" id="CHEBI:65249"/>
        <dbReference type="ChEBI" id="CHEBI:78442"/>
        <dbReference type="ChEBI" id="CHEBI:78494"/>
        <dbReference type="ChEBI" id="CHEBI:133043"/>
        <dbReference type="EC" id="2.3.2.6"/>
    </reaction>
</comment>
<keyword evidence="1 4" id="KW-0963">Cytoplasm</keyword>
<dbReference type="GO" id="GO:0030163">
    <property type="term" value="P:protein catabolic process"/>
    <property type="evidence" value="ECO:0007669"/>
    <property type="project" value="UniProtKB-UniRule"/>
</dbReference>
<keyword evidence="3 4" id="KW-0012">Acyltransferase</keyword>
<keyword evidence="2 4" id="KW-0808">Transferase</keyword>
<gene>
    <name evidence="4" type="primary">aat</name>
    <name evidence="5" type="ORF">GQ651_02655</name>
</gene>
<dbReference type="InterPro" id="IPR042221">
    <property type="entry name" value="Leu/Phe-tRNA_Trfase_N"/>
</dbReference>
<dbReference type="EMBL" id="WUPT01000001">
    <property type="protein sequence ID" value="MXQ06739.1"/>
    <property type="molecule type" value="Genomic_DNA"/>
</dbReference>
<evidence type="ECO:0000313" key="6">
    <source>
        <dbReference type="Proteomes" id="UP000480350"/>
    </source>
</evidence>
<evidence type="ECO:0000256" key="1">
    <source>
        <dbReference type="ARBA" id="ARBA00022490"/>
    </source>
</evidence>
<organism evidence="5 6">
    <name type="scientific">Kangsaoukella pontilimi</name>
    <dbReference type="NCBI Taxonomy" id="2691042"/>
    <lineage>
        <taxon>Bacteria</taxon>
        <taxon>Pseudomonadati</taxon>
        <taxon>Pseudomonadota</taxon>
        <taxon>Alphaproteobacteria</taxon>
        <taxon>Rhodobacterales</taxon>
        <taxon>Paracoccaceae</taxon>
        <taxon>Kangsaoukella</taxon>
    </lineage>
</organism>
<comment type="subcellular location">
    <subcellularLocation>
        <location evidence="4">Cytoplasm</location>
    </subcellularLocation>
</comment>
<dbReference type="Proteomes" id="UP000480350">
    <property type="component" value="Unassembled WGS sequence"/>
</dbReference>
<dbReference type="Gene3D" id="3.30.70.3550">
    <property type="entry name" value="Leucyl/phenylalanyl-tRNA-protein transferase, N-terminal domain"/>
    <property type="match status" value="1"/>
</dbReference>
<dbReference type="InterPro" id="IPR042203">
    <property type="entry name" value="Leu/Phe-tRNA_Trfase_C"/>
</dbReference>
<dbReference type="GO" id="GO:0008914">
    <property type="term" value="F:leucyl-tRNA--protein transferase activity"/>
    <property type="evidence" value="ECO:0007669"/>
    <property type="project" value="UniProtKB-UniRule"/>
</dbReference>
<comment type="similarity">
    <text evidence="4">Belongs to the L/F-transferase family.</text>
</comment>
<evidence type="ECO:0000256" key="4">
    <source>
        <dbReference type="HAMAP-Rule" id="MF_00688"/>
    </source>
</evidence>
<comment type="catalytic activity">
    <reaction evidence="4">
        <text>N-terminal L-arginyl-[protein] + L-leucyl-tRNA(Leu) = N-terminal L-leucyl-L-arginyl-[protein] + tRNA(Leu) + H(+)</text>
        <dbReference type="Rhea" id="RHEA:50416"/>
        <dbReference type="Rhea" id="RHEA-COMP:9613"/>
        <dbReference type="Rhea" id="RHEA-COMP:9622"/>
        <dbReference type="Rhea" id="RHEA-COMP:12672"/>
        <dbReference type="Rhea" id="RHEA-COMP:12673"/>
        <dbReference type="ChEBI" id="CHEBI:15378"/>
        <dbReference type="ChEBI" id="CHEBI:64719"/>
        <dbReference type="ChEBI" id="CHEBI:78442"/>
        <dbReference type="ChEBI" id="CHEBI:78494"/>
        <dbReference type="ChEBI" id="CHEBI:133044"/>
        <dbReference type="EC" id="2.3.2.6"/>
    </reaction>
</comment>
<keyword evidence="6" id="KW-1185">Reference proteome</keyword>
<dbReference type="InterPro" id="IPR004616">
    <property type="entry name" value="Leu/Phe-tRNA_Trfase"/>
</dbReference>
<proteinExistence type="inferred from homology"/>
<evidence type="ECO:0000256" key="2">
    <source>
        <dbReference type="ARBA" id="ARBA00022679"/>
    </source>
</evidence>
<name>A0A7C9NCJ8_9RHOB</name>
<dbReference type="AlphaFoldDB" id="A0A7C9NCJ8"/>
<dbReference type="RefSeq" id="WP_160762662.1">
    <property type="nucleotide sequence ID" value="NZ_WUPT01000001.1"/>
</dbReference>
<evidence type="ECO:0000256" key="3">
    <source>
        <dbReference type="ARBA" id="ARBA00023315"/>
    </source>
</evidence>
<protein>
    <recommendedName>
        <fullName evidence="4">Leucyl/phenylalanyl-tRNA--protein transferase</fullName>
        <ecNumber evidence="4">2.3.2.6</ecNumber>
    </recommendedName>
    <alternativeName>
        <fullName evidence="4">L/F-transferase</fullName>
    </alternativeName>
    <alternativeName>
        <fullName evidence="4">Leucyltransferase</fullName>
    </alternativeName>
    <alternativeName>
        <fullName evidence="4">Phenyalanyltransferase</fullName>
    </alternativeName>
</protein>
<dbReference type="EC" id="2.3.2.6" evidence="4"/>
<dbReference type="GO" id="GO:0005737">
    <property type="term" value="C:cytoplasm"/>
    <property type="evidence" value="ECO:0007669"/>
    <property type="project" value="UniProtKB-SubCell"/>
</dbReference>
<comment type="caution">
    <text evidence="5">The sequence shown here is derived from an EMBL/GenBank/DDBJ whole genome shotgun (WGS) entry which is preliminary data.</text>
</comment>
<dbReference type="PANTHER" id="PTHR30098">
    <property type="entry name" value="LEUCYL/PHENYLALANYL-TRNA--PROTEIN TRANSFERASE"/>
    <property type="match status" value="1"/>
</dbReference>
<reference evidence="5 6" key="1">
    <citation type="submission" date="2019-12" db="EMBL/GenBank/DDBJ databases">
        <authorList>
            <person name="Lee S.D."/>
        </authorList>
    </citation>
    <scope>NUCLEOTIDE SEQUENCE [LARGE SCALE GENOMIC DNA]</scope>
    <source>
        <strain evidence="5 6">GH1-50</strain>
    </source>
</reference>
<dbReference type="SUPFAM" id="SSF55729">
    <property type="entry name" value="Acyl-CoA N-acyltransferases (Nat)"/>
    <property type="match status" value="1"/>
</dbReference>
<sequence>MSGRSLTPELLLGAYASGVFPMADSRDDPAVYWVEPRRRGIIPMDWFRVSRSLAKRLKKPDYSVHLNEDFAAVLNACADRPETWINDTIRDLMLALHDRGIAHAFSVRTSDGALIGGMYGLALGGAFFGESMFSRQRDGSKIALTWAIDHLRRTGFTLFDTQFITEHLRSLGAEEIPKEEYMERLRRAITEGADIHALPLETDRQAVVQRMTQTS</sequence>
<evidence type="ECO:0000313" key="5">
    <source>
        <dbReference type="EMBL" id="MXQ06739.1"/>
    </source>
</evidence>
<dbReference type="PANTHER" id="PTHR30098:SF2">
    <property type="entry name" value="LEUCYL_PHENYLALANYL-TRNA--PROTEIN TRANSFERASE"/>
    <property type="match status" value="1"/>
</dbReference>
<dbReference type="HAMAP" id="MF_00688">
    <property type="entry name" value="Leu_Phe_trans"/>
    <property type="match status" value="1"/>
</dbReference>
<dbReference type="Pfam" id="PF03588">
    <property type="entry name" value="Leu_Phe_trans"/>
    <property type="match status" value="1"/>
</dbReference>
<dbReference type="NCBIfam" id="TIGR00667">
    <property type="entry name" value="aat"/>
    <property type="match status" value="1"/>
</dbReference>
<comment type="catalytic activity">
    <reaction evidence="4">
        <text>L-phenylalanyl-tRNA(Phe) + an N-terminal L-alpha-aminoacyl-[protein] = an N-terminal L-phenylalanyl-L-alpha-aminoacyl-[protein] + tRNA(Phe)</text>
        <dbReference type="Rhea" id="RHEA:43632"/>
        <dbReference type="Rhea" id="RHEA-COMP:9668"/>
        <dbReference type="Rhea" id="RHEA-COMP:9699"/>
        <dbReference type="Rhea" id="RHEA-COMP:10636"/>
        <dbReference type="Rhea" id="RHEA-COMP:10637"/>
        <dbReference type="ChEBI" id="CHEBI:78442"/>
        <dbReference type="ChEBI" id="CHEBI:78531"/>
        <dbReference type="ChEBI" id="CHEBI:78597"/>
        <dbReference type="ChEBI" id="CHEBI:83561"/>
        <dbReference type="EC" id="2.3.2.6"/>
    </reaction>
</comment>
<dbReference type="Gene3D" id="3.40.630.70">
    <property type="entry name" value="Leucyl/phenylalanyl-tRNA-protein transferase, C-terminal domain"/>
    <property type="match status" value="1"/>
</dbReference>
<reference evidence="5 6" key="2">
    <citation type="submission" date="2020-03" db="EMBL/GenBank/DDBJ databases">
        <title>Kangsaoukella pontilimi gen. nov., sp. nov., a new member of the family Rhodobacteraceae isolated from a tidal mudflat.</title>
        <authorList>
            <person name="Kim I.S."/>
        </authorList>
    </citation>
    <scope>NUCLEOTIDE SEQUENCE [LARGE SCALE GENOMIC DNA]</scope>
    <source>
        <strain evidence="5 6">GH1-50</strain>
    </source>
</reference>
<dbReference type="InterPro" id="IPR016181">
    <property type="entry name" value="Acyl_CoA_acyltransferase"/>
</dbReference>